<dbReference type="RefSeq" id="WP_227211109.1">
    <property type="nucleotide sequence ID" value="NZ_BAABZQ010000001.1"/>
</dbReference>
<accession>A0ABQ0BW67</accession>
<evidence type="ECO:0000256" key="1">
    <source>
        <dbReference type="SAM" id="Phobius"/>
    </source>
</evidence>
<feature type="transmembrane region" description="Helical" evidence="1">
    <location>
        <begin position="211"/>
        <end position="233"/>
    </location>
</feature>
<comment type="caution">
    <text evidence="2">The sequence shown here is derived from an EMBL/GenBank/DDBJ whole genome shotgun (WGS) entry which is preliminary data.</text>
</comment>
<evidence type="ECO:0000313" key="3">
    <source>
        <dbReference type="Proteomes" id="UP001600941"/>
    </source>
</evidence>
<dbReference type="EMBL" id="BAABZQ010000001">
    <property type="protein sequence ID" value="GAA6500783.1"/>
    <property type="molecule type" value="Genomic_DNA"/>
</dbReference>
<feature type="transmembrane region" description="Helical" evidence="1">
    <location>
        <begin position="132"/>
        <end position="153"/>
    </location>
</feature>
<feature type="transmembrane region" description="Helical" evidence="1">
    <location>
        <begin position="95"/>
        <end position="120"/>
    </location>
</feature>
<proteinExistence type="predicted"/>
<feature type="transmembrane region" description="Helical" evidence="1">
    <location>
        <begin position="52"/>
        <end position="74"/>
    </location>
</feature>
<gene>
    <name evidence="2" type="ORF">K340107D12_35990</name>
</gene>
<dbReference type="CDD" id="cd21808">
    <property type="entry name" value="ABC-2_lan_permease_MutG"/>
    <property type="match status" value="1"/>
</dbReference>
<reference evidence="2 3" key="1">
    <citation type="submission" date="2024-04" db="EMBL/GenBank/DDBJ databases">
        <title>Defined microbial consortia suppress multidrug-resistant proinflammatory Enterobacteriaceae via ecological control.</title>
        <authorList>
            <person name="Furuichi M."/>
            <person name="Kawaguchi T."/>
            <person name="Pust M."/>
            <person name="Yasuma K."/>
            <person name="Plichta D."/>
            <person name="Hasegawa N."/>
            <person name="Ohya T."/>
            <person name="Bhattarai S."/>
            <person name="Sasajima S."/>
            <person name="Aoto Y."/>
            <person name="Tuganbaev T."/>
            <person name="Yaginuma M."/>
            <person name="Ueda M."/>
            <person name="Okahashi N."/>
            <person name="Amafuji K."/>
            <person name="Kiridooshi Y."/>
            <person name="Sugita K."/>
            <person name="Strazar M."/>
            <person name="Skelly A."/>
            <person name="Suda W."/>
            <person name="Hattori M."/>
            <person name="Nakamoto N."/>
            <person name="Caballero S."/>
            <person name="Norman J."/>
            <person name="Olle B."/>
            <person name="Tanoue T."/>
            <person name="Arita M."/>
            <person name="Bucci V."/>
            <person name="Atarashi K."/>
            <person name="Xavier R."/>
            <person name="Honda K."/>
        </authorList>
    </citation>
    <scope>NUCLEOTIDE SEQUENCE [LARGE SCALE GENOMIC DNA]</scope>
    <source>
        <strain evidence="3">k34-0107-D12</strain>
    </source>
</reference>
<feature type="transmembrane region" description="Helical" evidence="1">
    <location>
        <begin position="20"/>
        <end position="40"/>
    </location>
</feature>
<keyword evidence="1" id="KW-0472">Membrane</keyword>
<sequence length="243" mass="27843">MTVTREFLSNFTKIKRTPMLLLHLLTPIAITVLFLLYYGSVGYRIIPDVRSFFLLLQIGYPIFASMAVSIFIHLDRNINGLQNALGLVESRKCVYLGKLFFLLFLSAVNVILYEVCFYIGVNWFLNSSIIHFDFYLAVFCIFLFCNLFLYLLHMAVAFRFGSSVSVLLGVSGTILAGIFENPMGDKIWTAIPWEWGVRFLKECMNVSGIPVFFEVVLPIIITLAILVLTTLWFDRWEGKVTQE</sequence>
<keyword evidence="3" id="KW-1185">Reference proteome</keyword>
<feature type="transmembrane region" description="Helical" evidence="1">
    <location>
        <begin position="160"/>
        <end position="179"/>
    </location>
</feature>
<evidence type="ECO:0000313" key="2">
    <source>
        <dbReference type="EMBL" id="GAA6500783.1"/>
    </source>
</evidence>
<protein>
    <submittedName>
        <fullName evidence="2">Lantibiotic immunity ABC transporter MutG family permease subunit</fullName>
    </submittedName>
</protein>
<organism evidence="2 3">
    <name type="scientific">Blautia parvula</name>
    <dbReference type="NCBI Taxonomy" id="2877527"/>
    <lineage>
        <taxon>Bacteria</taxon>
        <taxon>Bacillati</taxon>
        <taxon>Bacillota</taxon>
        <taxon>Clostridia</taxon>
        <taxon>Lachnospirales</taxon>
        <taxon>Lachnospiraceae</taxon>
        <taxon>Blautia</taxon>
    </lineage>
</organism>
<name>A0ABQ0BW67_9FIRM</name>
<dbReference type="InterPro" id="IPR022294">
    <property type="entry name" value="ABC-transptr_permeasesu"/>
</dbReference>
<keyword evidence="1" id="KW-1133">Transmembrane helix</keyword>
<keyword evidence="1" id="KW-0812">Transmembrane</keyword>
<dbReference type="NCBIfam" id="TIGR03733">
    <property type="entry name" value="lanti_perm_MutG"/>
    <property type="match status" value="1"/>
</dbReference>
<dbReference type="Proteomes" id="UP001600941">
    <property type="component" value="Unassembled WGS sequence"/>
</dbReference>